<gene>
    <name evidence="1" type="ORF">ACFOWS_02585</name>
</gene>
<dbReference type="RefSeq" id="WP_379762392.1">
    <property type="nucleotide sequence ID" value="NZ_JBHSCL010000003.1"/>
</dbReference>
<protein>
    <submittedName>
        <fullName evidence="1">Uncharacterized protein</fullName>
    </submittedName>
</protein>
<comment type="caution">
    <text evidence="1">The sequence shown here is derived from an EMBL/GenBank/DDBJ whole genome shotgun (WGS) entry which is preliminary data.</text>
</comment>
<dbReference type="EMBL" id="JBHSCL010000003">
    <property type="protein sequence ID" value="MFC4219001.1"/>
    <property type="molecule type" value="Genomic_DNA"/>
</dbReference>
<evidence type="ECO:0000313" key="2">
    <source>
        <dbReference type="Proteomes" id="UP001595841"/>
    </source>
</evidence>
<sequence>MDSLKYEYLLKTWGGFYNSEYKDIHGEVEGYHYFETAEKRAEYLAKLRWIEKDFHAVRLVVEQSEGYNTRTIVTLNRVIKWKGKEYYSNRELSPNYPYGAAKHFLEYKWRPGFNDYPLGEDFDYEQKEVEIVQEWITGAFDITYK</sequence>
<keyword evidence="2" id="KW-1185">Reference proteome</keyword>
<accession>A0ABV8PJE8</accession>
<organism evidence="1 2">
    <name type="scientific">Flagellimonas marina</name>
    <dbReference type="NCBI Taxonomy" id="1775168"/>
    <lineage>
        <taxon>Bacteria</taxon>
        <taxon>Pseudomonadati</taxon>
        <taxon>Bacteroidota</taxon>
        <taxon>Flavobacteriia</taxon>
        <taxon>Flavobacteriales</taxon>
        <taxon>Flavobacteriaceae</taxon>
        <taxon>Flagellimonas</taxon>
    </lineage>
</organism>
<dbReference type="Proteomes" id="UP001595841">
    <property type="component" value="Unassembled WGS sequence"/>
</dbReference>
<proteinExistence type="predicted"/>
<evidence type="ECO:0000313" key="1">
    <source>
        <dbReference type="EMBL" id="MFC4219001.1"/>
    </source>
</evidence>
<name>A0ABV8PJE8_9FLAO</name>
<reference evidence="2" key="1">
    <citation type="journal article" date="2019" name="Int. J. Syst. Evol. Microbiol.">
        <title>The Global Catalogue of Microorganisms (GCM) 10K type strain sequencing project: providing services to taxonomists for standard genome sequencing and annotation.</title>
        <authorList>
            <consortium name="The Broad Institute Genomics Platform"/>
            <consortium name="The Broad Institute Genome Sequencing Center for Infectious Disease"/>
            <person name="Wu L."/>
            <person name="Ma J."/>
        </authorList>
    </citation>
    <scope>NUCLEOTIDE SEQUENCE [LARGE SCALE GENOMIC DNA]</scope>
    <source>
        <strain evidence="2">CGMCC 1.15774</strain>
    </source>
</reference>